<dbReference type="OrthoDB" id="10034502at2759"/>
<dbReference type="SUPFAM" id="SSF53474">
    <property type="entry name" value="alpha/beta-Hydrolases"/>
    <property type="match status" value="1"/>
</dbReference>
<evidence type="ECO:0000313" key="2">
    <source>
        <dbReference type="Proteomes" id="UP000028545"/>
    </source>
</evidence>
<accession>A0A084G547</accession>
<dbReference type="GeneID" id="27724733"/>
<dbReference type="InterPro" id="IPR029058">
    <property type="entry name" value="AB_hydrolase_fold"/>
</dbReference>
<comment type="caution">
    <text evidence="1">The sequence shown here is derived from an EMBL/GenBank/DDBJ whole genome shotgun (WGS) entry which is preliminary data.</text>
</comment>
<dbReference type="HOGENOM" id="CLU_049633_1_0_1"/>
<protein>
    <recommendedName>
        <fullName evidence="3">Dolichol-phosphate mannosyltransferase</fullName>
    </recommendedName>
</protein>
<dbReference type="AlphaFoldDB" id="A0A084G547"/>
<evidence type="ECO:0008006" key="3">
    <source>
        <dbReference type="Google" id="ProtNLM"/>
    </source>
</evidence>
<sequence length="300" mass="32938">MAASLPAPFLTRVHYYDSPTRYTCAYETGVDGAPNALVVIGGLSDGPHTIPALIKIAPRLDPANGGPNYSIFEIRMRSSYVGYGTSSLEEDVVHIAALVKYLRSIGKKKIVLCGHSTGTQDIMEYVNSDKQSIEPVDGFVLQGPVSDRQSLELLRSTFPDYDFDDTLACAKQFIAEGRKDDCLPRSKVPPIFGNDPISAYRYHSLAAKGGDDDYFSTDLDDDFVKRVWSSFTKPFLVLHSAEDEFVPESVDKAALIEKWRNVNTLMSPLSGVLPGANHTLDSDEAQKGFGDKLVEFLSTI</sequence>
<dbReference type="Gene3D" id="3.40.50.1820">
    <property type="entry name" value="alpha/beta hydrolase"/>
    <property type="match status" value="1"/>
</dbReference>
<dbReference type="PANTHER" id="PTHR31591:SF7">
    <property type="entry name" value="DUF1749-DOMAIN-CONTAINING PROTEIN"/>
    <property type="match status" value="1"/>
</dbReference>
<dbReference type="OMA" id="LHYLYSP"/>
<name>A0A084G547_PSEDA</name>
<dbReference type="Pfam" id="PF08538">
    <property type="entry name" value="DUF1749"/>
    <property type="match status" value="1"/>
</dbReference>
<gene>
    <name evidence="1" type="ORF">SAPIO_CDS5661</name>
</gene>
<dbReference type="Proteomes" id="UP000028545">
    <property type="component" value="Unassembled WGS sequence"/>
</dbReference>
<reference evidence="1 2" key="1">
    <citation type="journal article" date="2014" name="Genome Announc.">
        <title>Draft genome sequence of the pathogenic fungus Scedosporium apiospermum.</title>
        <authorList>
            <person name="Vandeputte P."/>
            <person name="Ghamrawi S."/>
            <person name="Rechenmann M."/>
            <person name="Iltis A."/>
            <person name="Giraud S."/>
            <person name="Fleury M."/>
            <person name="Thornton C."/>
            <person name="Delhaes L."/>
            <person name="Meyer W."/>
            <person name="Papon N."/>
            <person name="Bouchara J.P."/>
        </authorList>
    </citation>
    <scope>NUCLEOTIDE SEQUENCE [LARGE SCALE GENOMIC DNA]</scope>
    <source>
        <strain evidence="1 2">IHEM 14462</strain>
    </source>
</reference>
<organism evidence="1 2">
    <name type="scientific">Pseudallescheria apiosperma</name>
    <name type="common">Scedosporium apiospermum</name>
    <dbReference type="NCBI Taxonomy" id="563466"/>
    <lineage>
        <taxon>Eukaryota</taxon>
        <taxon>Fungi</taxon>
        <taxon>Dikarya</taxon>
        <taxon>Ascomycota</taxon>
        <taxon>Pezizomycotina</taxon>
        <taxon>Sordariomycetes</taxon>
        <taxon>Hypocreomycetidae</taxon>
        <taxon>Microascales</taxon>
        <taxon>Microascaceae</taxon>
        <taxon>Scedosporium</taxon>
    </lineage>
</organism>
<proteinExistence type="predicted"/>
<keyword evidence="2" id="KW-1185">Reference proteome</keyword>
<dbReference type="KEGG" id="sapo:SAPIO_CDS5661"/>
<dbReference type="RefSeq" id="XP_016642258.1">
    <property type="nucleotide sequence ID" value="XM_016787943.1"/>
</dbReference>
<dbReference type="PANTHER" id="PTHR31591">
    <property type="entry name" value="UPF0613 PROTEIN PB24D3.06C"/>
    <property type="match status" value="1"/>
</dbReference>
<dbReference type="VEuPathDB" id="FungiDB:SAPIO_CDS5661"/>
<evidence type="ECO:0000313" key="1">
    <source>
        <dbReference type="EMBL" id="KEZ42459.1"/>
    </source>
</evidence>
<dbReference type="InterPro" id="IPR013744">
    <property type="entry name" value="SidJ"/>
</dbReference>
<dbReference type="EMBL" id="JOWA01000099">
    <property type="protein sequence ID" value="KEZ42459.1"/>
    <property type="molecule type" value="Genomic_DNA"/>
</dbReference>